<reference evidence="2" key="1">
    <citation type="submission" date="2016-07" db="EMBL/GenBank/DDBJ databases">
        <title>Frankia sp. NRRL B-16219 Genome sequencing.</title>
        <authorList>
            <person name="Ghodhbane-Gtari F."/>
            <person name="Swanson E."/>
            <person name="Gueddou A."/>
            <person name="Louati M."/>
            <person name="Nouioui I."/>
            <person name="Hezbri K."/>
            <person name="Abebe-Akele F."/>
            <person name="Simpson S."/>
            <person name="Morris K."/>
            <person name="Thomas K."/>
            <person name="Gtari M."/>
            <person name="Tisa L.S."/>
        </authorList>
    </citation>
    <scope>NUCLEOTIDE SEQUENCE [LARGE SCALE GENOMIC DNA]</scope>
    <source>
        <strain evidence="2">NRRL B-16219</strain>
    </source>
</reference>
<sequence length="76" mass="8304">MSAEVDRAALVTHLRRAHPNLLSVADEPLPADGDLDAAPIGLLRAVHEANHLPLYRRHDSDDWLTRGRPDGSSPHA</sequence>
<gene>
    <name evidence="1" type="ORF">BBK14_34110</name>
</gene>
<keyword evidence="2" id="KW-1185">Reference proteome</keyword>
<dbReference type="EMBL" id="MAXA01000187">
    <property type="protein sequence ID" value="OHV29791.1"/>
    <property type="molecule type" value="Genomic_DNA"/>
</dbReference>
<accession>A0A1S1Q8H0</accession>
<dbReference type="OrthoDB" id="2094193at201174"/>
<protein>
    <submittedName>
        <fullName evidence="1">Uncharacterized protein</fullName>
    </submittedName>
</protein>
<proteinExistence type="predicted"/>
<evidence type="ECO:0000313" key="1">
    <source>
        <dbReference type="EMBL" id="OHV29791.1"/>
    </source>
</evidence>
<comment type="caution">
    <text evidence="1">The sequence shown here is derived from an EMBL/GenBank/DDBJ whole genome shotgun (WGS) entry which is preliminary data.</text>
</comment>
<dbReference type="AlphaFoldDB" id="A0A1S1Q8H0"/>
<evidence type="ECO:0000313" key="2">
    <source>
        <dbReference type="Proteomes" id="UP000179769"/>
    </source>
</evidence>
<organism evidence="1 2">
    <name type="scientific">Parafrankia soli</name>
    <dbReference type="NCBI Taxonomy" id="2599596"/>
    <lineage>
        <taxon>Bacteria</taxon>
        <taxon>Bacillati</taxon>
        <taxon>Actinomycetota</taxon>
        <taxon>Actinomycetes</taxon>
        <taxon>Frankiales</taxon>
        <taxon>Frankiaceae</taxon>
        <taxon>Parafrankia</taxon>
    </lineage>
</organism>
<dbReference type="Proteomes" id="UP000179769">
    <property type="component" value="Unassembled WGS sequence"/>
</dbReference>
<name>A0A1S1Q8H0_9ACTN</name>
<dbReference type="RefSeq" id="WP_071063039.1">
    <property type="nucleotide sequence ID" value="NZ_MAXA01000187.1"/>
</dbReference>